<dbReference type="SMART" id="SM00406">
    <property type="entry name" value="IGv"/>
    <property type="match status" value="1"/>
</dbReference>
<sequence length="257" mass="28909">MLRFLSLCFIFKAGFPTKHCGDAQMLKQSKSFITKGVHKTARIQCVVSGISLRSAYIHWYRQKPRNAPEWILYLSSGEPVIDQGFEKEKFEVDKDLTNSTCTLTVKQINKKDAATYYCAYWDNTKLSLYAEPHPFKHLNSKLCMLLFGALAHQLEELQAAVQRLPAIRDCEQEIDFYCQVFLPWEVEGRPSSPSRTGEDSRTSYAVQPRGWIKVVKGSKAQSPRPAGALQRYEPLAAPAEPAKLLAPAGNTGHQTLG</sequence>
<evidence type="ECO:0000256" key="1">
    <source>
        <dbReference type="ARBA" id="ARBA00004370"/>
    </source>
</evidence>
<comment type="subcellular location">
    <subcellularLocation>
        <location evidence="1">Membrane</location>
    </subcellularLocation>
</comment>
<evidence type="ECO:0000256" key="5">
    <source>
        <dbReference type="ARBA" id="ARBA00023170"/>
    </source>
</evidence>
<proteinExistence type="predicted"/>
<evidence type="ECO:0000313" key="8">
    <source>
        <dbReference type="Ensembl" id="ENSCPRP00005015713.1"/>
    </source>
</evidence>
<accession>A0A7M4EWX0</accession>
<reference evidence="8" key="1">
    <citation type="submission" date="2025-08" db="UniProtKB">
        <authorList>
            <consortium name="Ensembl"/>
        </authorList>
    </citation>
    <scope>IDENTIFICATION</scope>
</reference>
<name>A0A7M4EWX0_CROPO</name>
<keyword evidence="3" id="KW-1133">Transmembrane helix</keyword>
<dbReference type="Ensembl" id="ENSCPRT00005018415.1">
    <property type="protein sequence ID" value="ENSCPRP00005015713.1"/>
    <property type="gene ID" value="ENSCPRG00005011000.1"/>
</dbReference>
<evidence type="ECO:0000259" key="7">
    <source>
        <dbReference type="PROSITE" id="PS50835"/>
    </source>
</evidence>
<evidence type="ECO:0000256" key="4">
    <source>
        <dbReference type="ARBA" id="ARBA00023136"/>
    </source>
</evidence>
<protein>
    <recommendedName>
        <fullName evidence="7">Ig-like domain-containing protein</fullName>
    </recommendedName>
</protein>
<keyword evidence="5" id="KW-0675">Receptor</keyword>
<dbReference type="AlphaFoldDB" id="A0A7M4EWX0"/>
<evidence type="ECO:0000256" key="3">
    <source>
        <dbReference type="ARBA" id="ARBA00022989"/>
    </source>
</evidence>
<dbReference type="Gene3D" id="2.60.40.10">
    <property type="entry name" value="Immunoglobulins"/>
    <property type="match status" value="1"/>
</dbReference>
<dbReference type="SUPFAM" id="SSF48726">
    <property type="entry name" value="Immunoglobulin"/>
    <property type="match status" value="1"/>
</dbReference>
<keyword evidence="2" id="KW-0812">Transmembrane</keyword>
<organism evidence="8 9">
    <name type="scientific">Crocodylus porosus</name>
    <name type="common">Saltwater crocodile</name>
    <name type="synonym">Estuarine crocodile</name>
    <dbReference type="NCBI Taxonomy" id="8502"/>
    <lineage>
        <taxon>Eukaryota</taxon>
        <taxon>Metazoa</taxon>
        <taxon>Chordata</taxon>
        <taxon>Craniata</taxon>
        <taxon>Vertebrata</taxon>
        <taxon>Euteleostomi</taxon>
        <taxon>Archelosauria</taxon>
        <taxon>Archosauria</taxon>
        <taxon>Crocodylia</taxon>
        <taxon>Longirostres</taxon>
        <taxon>Crocodylidae</taxon>
        <taxon>Crocodylus</taxon>
    </lineage>
</organism>
<dbReference type="InterPro" id="IPR013106">
    <property type="entry name" value="Ig_V-set"/>
</dbReference>
<evidence type="ECO:0000313" key="9">
    <source>
        <dbReference type="Proteomes" id="UP000594220"/>
    </source>
</evidence>
<dbReference type="InterPro" id="IPR051117">
    <property type="entry name" value="TRG_var/const_region"/>
</dbReference>
<dbReference type="PANTHER" id="PTHR19256">
    <property type="entry name" value="T-CELL RECEPTOR GAMMA CHAIN"/>
    <property type="match status" value="1"/>
</dbReference>
<dbReference type="InterPro" id="IPR013783">
    <property type="entry name" value="Ig-like_fold"/>
</dbReference>
<dbReference type="Pfam" id="PF07686">
    <property type="entry name" value="V-set"/>
    <property type="match status" value="1"/>
</dbReference>
<dbReference type="InterPro" id="IPR007110">
    <property type="entry name" value="Ig-like_dom"/>
</dbReference>
<dbReference type="PROSITE" id="PS50835">
    <property type="entry name" value="IG_LIKE"/>
    <property type="match status" value="1"/>
</dbReference>
<evidence type="ECO:0000256" key="2">
    <source>
        <dbReference type="ARBA" id="ARBA00022692"/>
    </source>
</evidence>
<dbReference type="GeneTree" id="ENSGT00940000153143"/>
<evidence type="ECO:0000256" key="6">
    <source>
        <dbReference type="ARBA" id="ARBA00023319"/>
    </source>
</evidence>
<keyword evidence="6" id="KW-0393">Immunoglobulin domain</keyword>
<feature type="domain" description="Ig-like" evidence="7">
    <location>
        <begin position="16"/>
        <end position="118"/>
    </location>
</feature>
<dbReference type="PANTHER" id="PTHR19256:SF65">
    <property type="entry name" value="T CELL RECEPTOR GAMMA CONSTANT 1-RELATED"/>
    <property type="match status" value="1"/>
</dbReference>
<keyword evidence="9" id="KW-1185">Reference proteome</keyword>
<dbReference type="GO" id="GO:0016020">
    <property type="term" value="C:membrane"/>
    <property type="evidence" value="ECO:0007669"/>
    <property type="project" value="UniProtKB-SubCell"/>
</dbReference>
<dbReference type="InterPro" id="IPR036179">
    <property type="entry name" value="Ig-like_dom_sf"/>
</dbReference>
<keyword evidence="4" id="KW-0472">Membrane</keyword>
<reference evidence="8" key="2">
    <citation type="submission" date="2025-09" db="UniProtKB">
        <authorList>
            <consortium name="Ensembl"/>
        </authorList>
    </citation>
    <scope>IDENTIFICATION</scope>
</reference>
<dbReference type="Proteomes" id="UP000594220">
    <property type="component" value="Unplaced"/>
</dbReference>